<dbReference type="eggNOG" id="ENOG502SUP2">
    <property type="taxonomic scope" value="Eukaryota"/>
</dbReference>
<accession>K2RD70</accession>
<protein>
    <submittedName>
        <fullName evidence="1">Uncharacterized protein</fullName>
    </submittedName>
</protein>
<sequence>MEASRCRDEPTSCPPSYAEAVGRSEELTRVFDAVLETETRSAIFYDAPSHATERLTNFLRFVLTVDYHAALEEVGHQVKECDATRCHLAASDVHYFIRAAAFIAHYWRTNQNDPISGDLSEDDVVTCAEYWEYILAPARSLGLPTTYVFTTIWQFSKEMDARGAYKGTLLRVFGTQGTLALANRLWVDRNIVIPRIYRGNDAFAGALSRLVDQVQAVYFVQLEGREMKVAKPEAESAESKWCHVSWEKVVPTPFTQQQERDDRMILSCMDSGGDQGCGVEAVEGEIDPPDFFCSIARPTLSLESMCAPSLQRICRTTTTK</sequence>
<dbReference type="AlphaFoldDB" id="K2RD70"/>
<dbReference type="InParanoid" id="K2RD70"/>
<dbReference type="OrthoDB" id="3648790at2759"/>
<evidence type="ECO:0000313" key="2">
    <source>
        <dbReference type="Proteomes" id="UP000007129"/>
    </source>
</evidence>
<name>K2RD70_MACPH</name>
<evidence type="ECO:0000313" key="1">
    <source>
        <dbReference type="EMBL" id="EKG10887.1"/>
    </source>
</evidence>
<dbReference type="HOGENOM" id="CLU_868978_0_0_1"/>
<dbReference type="EMBL" id="AHHD01000500">
    <property type="protein sequence ID" value="EKG10887.1"/>
    <property type="molecule type" value="Genomic_DNA"/>
</dbReference>
<dbReference type="VEuPathDB" id="FungiDB:MPH_11889"/>
<gene>
    <name evidence="1" type="ORF">MPH_11889</name>
</gene>
<organism evidence="1 2">
    <name type="scientific">Macrophomina phaseolina (strain MS6)</name>
    <name type="common">Charcoal rot fungus</name>
    <dbReference type="NCBI Taxonomy" id="1126212"/>
    <lineage>
        <taxon>Eukaryota</taxon>
        <taxon>Fungi</taxon>
        <taxon>Dikarya</taxon>
        <taxon>Ascomycota</taxon>
        <taxon>Pezizomycotina</taxon>
        <taxon>Dothideomycetes</taxon>
        <taxon>Dothideomycetes incertae sedis</taxon>
        <taxon>Botryosphaeriales</taxon>
        <taxon>Botryosphaeriaceae</taxon>
        <taxon>Macrophomina</taxon>
    </lineage>
</organism>
<proteinExistence type="predicted"/>
<reference evidence="1 2" key="1">
    <citation type="journal article" date="2012" name="BMC Genomics">
        <title>Tools to kill: Genome of one of the most destructive plant pathogenic fungi Macrophomina phaseolina.</title>
        <authorList>
            <person name="Islam M.S."/>
            <person name="Haque M.S."/>
            <person name="Islam M.M."/>
            <person name="Emdad E.M."/>
            <person name="Halim A."/>
            <person name="Hossen Q.M.M."/>
            <person name="Hossain M.Z."/>
            <person name="Ahmed B."/>
            <person name="Rahim S."/>
            <person name="Rahman M.S."/>
            <person name="Alam M.M."/>
            <person name="Hou S."/>
            <person name="Wan X."/>
            <person name="Saito J.A."/>
            <person name="Alam M."/>
        </authorList>
    </citation>
    <scope>NUCLEOTIDE SEQUENCE [LARGE SCALE GENOMIC DNA]</scope>
    <source>
        <strain evidence="1 2">MS6</strain>
    </source>
</reference>
<comment type="caution">
    <text evidence="1">The sequence shown here is derived from an EMBL/GenBank/DDBJ whole genome shotgun (WGS) entry which is preliminary data.</text>
</comment>
<dbReference type="Proteomes" id="UP000007129">
    <property type="component" value="Unassembled WGS sequence"/>
</dbReference>